<protein>
    <submittedName>
        <fullName evidence="2">Uncharacterized protein</fullName>
    </submittedName>
</protein>
<evidence type="ECO:0000256" key="1">
    <source>
        <dbReference type="SAM" id="Phobius"/>
    </source>
</evidence>
<reference evidence="2" key="1">
    <citation type="journal article" date="2021" name="Proc. Natl. Acad. Sci. U.S.A.">
        <title>A Catalog of Tens of Thousands of Viruses from Human Metagenomes Reveals Hidden Associations with Chronic Diseases.</title>
        <authorList>
            <person name="Tisza M.J."/>
            <person name="Buck C.B."/>
        </authorList>
    </citation>
    <scope>NUCLEOTIDE SEQUENCE</scope>
    <source>
        <strain evidence="2">Cti3G1</strain>
    </source>
</reference>
<accession>A0A8S5U951</accession>
<sequence length="103" mass="12132">MNEIRFNDRIFFIVFYPKVKEFSFFWINDLAILSNATTENFRHTSLPFLIINVHSGPIPVAWCIFFFYFQVFQIKSTSILTYATLAIKKSCTSMWSRRVLTGS</sequence>
<organism evidence="2">
    <name type="scientific">Herelleviridae sp. cti3G1</name>
    <dbReference type="NCBI Taxonomy" id="2825831"/>
    <lineage>
        <taxon>Viruses</taxon>
        <taxon>Duplodnaviria</taxon>
        <taxon>Heunggongvirae</taxon>
        <taxon>Uroviricota</taxon>
        <taxon>Caudoviricetes</taxon>
        <taxon>Herelleviridae</taxon>
    </lineage>
</organism>
<dbReference type="EMBL" id="BK016041">
    <property type="protein sequence ID" value="DAF90980.1"/>
    <property type="molecule type" value="Genomic_DNA"/>
</dbReference>
<name>A0A8S5U951_9CAUD</name>
<keyword evidence="1" id="KW-0472">Membrane</keyword>
<proteinExistence type="predicted"/>
<evidence type="ECO:0000313" key="2">
    <source>
        <dbReference type="EMBL" id="DAF90980.1"/>
    </source>
</evidence>
<feature type="transmembrane region" description="Helical" evidence="1">
    <location>
        <begin position="48"/>
        <end position="69"/>
    </location>
</feature>
<keyword evidence="1" id="KW-0812">Transmembrane</keyword>
<keyword evidence="1" id="KW-1133">Transmembrane helix</keyword>